<dbReference type="GO" id="GO:0008233">
    <property type="term" value="F:peptidase activity"/>
    <property type="evidence" value="ECO:0007669"/>
    <property type="project" value="UniProtKB-KW"/>
</dbReference>
<dbReference type="Pfam" id="PF01145">
    <property type="entry name" value="Band_7"/>
    <property type="match status" value="1"/>
</dbReference>
<evidence type="ECO:0000256" key="4">
    <source>
        <dbReference type="ARBA" id="ARBA00022989"/>
    </source>
</evidence>
<protein>
    <recommendedName>
        <fullName evidence="6">Protein HflK</fullName>
    </recommendedName>
</protein>
<feature type="transmembrane region" description="Helical" evidence="6">
    <location>
        <begin position="16"/>
        <end position="36"/>
    </location>
</feature>
<comment type="subunit">
    <text evidence="6">HflC and HflK may interact to form a multimeric complex.</text>
</comment>
<dbReference type="InterPro" id="IPR001107">
    <property type="entry name" value="Band_7"/>
</dbReference>
<dbReference type="CDD" id="cd03404">
    <property type="entry name" value="SPFH_HflK"/>
    <property type="match status" value="1"/>
</dbReference>
<reference evidence="8" key="1">
    <citation type="submission" date="2019-02" db="EMBL/GenBank/DDBJ databases">
        <title>A novel Candidatus Liberibacter species associated with the New Zealand native fuchsia psyllid, Ctenarytaina fuchsiae.</title>
        <authorList>
            <person name="Thompson S.M."/>
            <person name="Jorgensen N."/>
            <person name="David C."/>
            <person name="Bulman S.R."/>
            <person name="Smith G.R."/>
        </authorList>
    </citation>
    <scope>NUCLEOTIDE SEQUENCE</scope>
    <source>
        <strain evidence="8">Oxford</strain>
    </source>
</reference>
<dbReference type="InterPro" id="IPR050710">
    <property type="entry name" value="Band7/mec-2_domain"/>
</dbReference>
<evidence type="ECO:0000259" key="7">
    <source>
        <dbReference type="SMART" id="SM00244"/>
    </source>
</evidence>
<dbReference type="GO" id="GO:0006508">
    <property type="term" value="P:proteolysis"/>
    <property type="evidence" value="ECO:0007669"/>
    <property type="project" value="UniProtKB-KW"/>
</dbReference>
<comment type="similarity">
    <text evidence="2 6">Belongs to the band 7/mec-2 family. HflK subfamily.</text>
</comment>
<organism evidence="8 9">
    <name type="scientific">Candidatus Liberibacter ctenarytainae</name>
    <dbReference type="NCBI Taxonomy" id="2020335"/>
    <lineage>
        <taxon>Bacteria</taxon>
        <taxon>Pseudomonadati</taxon>
        <taxon>Pseudomonadota</taxon>
        <taxon>Alphaproteobacteria</taxon>
        <taxon>Hyphomicrobiales</taxon>
        <taxon>Rhizobiaceae</taxon>
        <taxon>Liberibacter</taxon>
    </lineage>
</organism>
<keyword evidence="3 6" id="KW-0812">Transmembrane</keyword>
<keyword evidence="4 6" id="KW-1133">Transmembrane helix</keyword>
<evidence type="ECO:0000256" key="3">
    <source>
        <dbReference type="ARBA" id="ARBA00022692"/>
    </source>
</evidence>
<dbReference type="NCBIfam" id="TIGR01933">
    <property type="entry name" value="hflK"/>
    <property type="match status" value="1"/>
</dbReference>
<dbReference type="SUPFAM" id="SSF117892">
    <property type="entry name" value="Band 7/SPFH domain"/>
    <property type="match status" value="1"/>
</dbReference>
<keyword evidence="8" id="KW-0378">Hydrolase</keyword>
<evidence type="ECO:0000256" key="6">
    <source>
        <dbReference type="RuleBase" id="RU364113"/>
    </source>
</evidence>
<accession>A0A937DM58</accession>
<dbReference type="Proteomes" id="UP000736856">
    <property type="component" value="Unassembled WGS sequence"/>
</dbReference>
<evidence type="ECO:0000256" key="2">
    <source>
        <dbReference type="ARBA" id="ARBA00006971"/>
    </source>
</evidence>
<comment type="function">
    <text evidence="6">HflC and HflK could encode or regulate a protease.</text>
</comment>
<dbReference type="AlphaFoldDB" id="A0A937DM58"/>
<dbReference type="EMBL" id="SEOL01000008">
    <property type="protein sequence ID" value="MBL0849269.1"/>
    <property type="molecule type" value="Genomic_DNA"/>
</dbReference>
<keyword evidence="5 6" id="KW-0472">Membrane</keyword>
<dbReference type="InterPro" id="IPR036013">
    <property type="entry name" value="Band_7/SPFH_dom_sf"/>
</dbReference>
<evidence type="ECO:0000313" key="8">
    <source>
        <dbReference type="EMBL" id="MBL0849269.1"/>
    </source>
</evidence>
<evidence type="ECO:0000256" key="5">
    <source>
        <dbReference type="ARBA" id="ARBA00023136"/>
    </source>
</evidence>
<evidence type="ECO:0000313" key="9">
    <source>
        <dbReference type="Proteomes" id="UP000736856"/>
    </source>
</evidence>
<dbReference type="InterPro" id="IPR010201">
    <property type="entry name" value="HflK"/>
</dbReference>
<comment type="subcellular location">
    <subcellularLocation>
        <location evidence="1">Membrane</location>
        <topology evidence="1">Single-pass membrane protein</topology>
    </subcellularLocation>
</comment>
<dbReference type="SMART" id="SM00244">
    <property type="entry name" value="PHB"/>
    <property type="match status" value="1"/>
</dbReference>
<evidence type="ECO:0000256" key="1">
    <source>
        <dbReference type="ARBA" id="ARBA00004167"/>
    </source>
</evidence>
<sequence length="320" mass="36707">MRQEMDFIPPFNSYRIFYSILILAFSFCLFQSVYIVHPDERAIELRFGKPKPDTFFPGLHFMFWPIDTVEIVKVSERQQNVGSSTHSKFSNGLILTGDQNIVSVQFSVLYVVSDPRSYLFYLEKPSDTLRQISESAMRQVVGRGLAVDIFRSQRHQISVEVASVIQKAMDSYNSGIVINTVSIEDVSPPREVADAFDEVQRAEQDEDRFVEESNKYSNRVLGAARGEASRVRESSIAYKGRIIQEARGEADRFLSIYGQYVNAPGLFRKRFYLETMEDILKKSKKILIDKKQGMIPYLPLNEVFSRLHKQEKSSGVHDGE</sequence>
<dbReference type="Gene3D" id="3.30.479.30">
    <property type="entry name" value="Band 7 domain"/>
    <property type="match status" value="1"/>
</dbReference>
<dbReference type="GO" id="GO:0016020">
    <property type="term" value="C:membrane"/>
    <property type="evidence" value="ECO:0007669"/>
    <property type="project" value="UniProtKB-SubCell"/>
</dbReference>
<feature type="domain" description="Band 7" evidence="7">
    <location>
        <begin position="31"/>
        <end position="200"/>
    </location>
</feature>
<gene>
    <name evidence="8" type="primary">hflK</name>
    <name evidence="8" type="ORF">EU981_04255</name>
</gene>
<keyword evidence="8" id="KW-0645">Protease</keyword>
<proteinExistence type="inferred from homology"/>
<dbReference type="PANTHER" id="PTHR43327:SF2">
    <property type="entry name" value="MODULATOR OF FTSH PROTEASE HFLK"/>
    <property type="match status" value="1"/>
</dbReference>
<dbReference type="PANTHER" id="PTHR43327">
    <property type="entry name" value="STOMATIN-LIKE PROTEIN 2, MITOCHONDRIAL"/>
    <property type="match status" value="1"/>
</dbReference>
<name>A0A937DM58_9HYPH</name>
<comment type="caution">
    <text evidence="8">The sequence shown here is derived from an EMBL/GenBank/DDBJ whole genome shotgun (WGS) entry which is preliminary data.</text>
</comment>